<evidence type="ECO:0000256" key="8">
    <source>
        <dbReference type="RuleBase" id="RU367002"/>
    </source>
</evidence>
<keyword evidence="13" id="KW-1185">Reference proteome</keyword>
<dbReference type="GO" id="GO:0000139">
    <property type="term" value="C:Golgi membrane"/>
    <property type="evidence" value="ECO:0007669"/>
    <property type="project" value="UniProtKB-SubCell"/>
</dbReference>
<keyword evidence="5 8" id="KW-0256">Endoplasmic reticulum</keyword>
<dbReference type="InterPro" id="IPR018937">
    <property type="entry name" value="MMgT"/>
</dbReference>
<evidence type="ECO:0000313" key="10">
    <source>
        <dbReference type="EMBL" id="RWS13105.1"/>
    </source>
</evidence>
<dbReference type="OrthoDB" id="44756at2759"/>
<protein>
    <recommendedName>
        <fullName evidence="8">Membrane magnesium transporter</fullName>
    </recommendedName>
</protein>
<dbReference type="GO" id="GO:0022890">
    <property type="term" value="F:inorganic cation transmembrane transporter activity"/>
    <property type="evidence" value="ECO:0007669"/>
    <property type="project" value="TreeGrafter"/>
</dbReference>
<dbReference type="STRING" id="1965070.A0A3S3PPI9"/>
<organism evidence="12 13">
    <name type="scientific">Dinothrombium tinctorium</name>
    <dbReference type="NCBI Taxonomy" id="1965070"/>
    <lineage>
        <taxon>Eukaryota</taxon>
        <taxon>Metazoa</taxon>
        <taxon>Ecdysozoa</taxon>
        <taxon>Arthropoda</taxon>
        <taxon>Chelicerata</taxon>
        <taxon>Arachnida</taxon>
        <taxon>Acari</taxon>
        <taxon>Acariformes</taxon>
        <taxon>Trombidiformes</taxon>
        <taxon>Prostigmata</taxon>
        <taxon>Anystina</taxon>
        <taxon>Parasitengona</taxon>
        <taxon>Trombidioidea</taxon>
        <taxon>Trombidiidae</taxon>
        <taxon>Dinothrombium</taxon>
    </lineage>
</organism>
<keyword evidence="8" id="KW-0813">Transport</keyword>
<comment type="subunit">
    <text evidence="3">Component of the ER membrane protein complex (EMC).</text>
</comment>
<dbReference type="GO" id="GO:0072546">
    <property type="term" value="C:EMC complex"/>
    <property type="evidence" value="ECO:0007669"/>
    <property type="project" value="UniProtKB-UniRule"/>
</dbReference>
<evidence type="ECO:0000256" key="6">
    <source>
        <dbReference type="ARBA" id="ARBA00022989"/>
    </source>
</evidence>
<sequence length="97" mass="11018">MWKAVIFVSIVSLLHSTFSATQYRSYLRLVEQPFAGVLPLDILLQALLSLLLALVAIVNVCANFKEIRALDDLKYKSVETISNRASFYCFNHRGRLL</sequence>
<comment type="subcellular location">
    <subcellularLocation>
        <location evidence="1">Endoplasmic reticulum membrane</location>
        <topology evidence="1">Multi-pass membrane protein</topology>
    </subcellularLocation>
    <subcellularLocation>
        <location evidence="8">Golgi apparatus membrane</location>
        <topology evidence="8">Multi-pass membrane protein</topology>
    </subcellularLocation>
    <subcellularLocation>
        <location evidence="8">Early endosome membrane</location>
        <topology evidence="8">Multi-pass membrane protein</topology>
    </subcellularLocation>
</comment>
<feature type="transmembrane region" description="Helical" evidence="8">
    <location>
        <begin position="43"/>
        <end position="64"/>
    </location>
</feature>
<feature type="chain" id="PRO_5033399025" description="Membrane magnesium transporter" evidence="9">
    <location>
        <begin position="20"/>
        <end position="97"/>
    </location>
</feature>
<evidence type="ECO:0000256" key="3">
    <source>
        <dbReference type="ARBA" id="ARBA00011276"/>
    </source>
</evidence>
<dbReference type="PANTHER" id="PTHR21181:SF7">
    <property type="entry name" value="ER MEMBRANE PROTEIN COMPLEX SUBUNIT 5"/>
    <property type="match status" value="1"/>
</dbReference>
<comment type="caution">
    <text evidence="8">Lacks conserved residue(s) required for the propagation of feature annotation.</text>
</comment>
<keyword evidence="8" id="KW-0333">Golgi apparatus</keyword>
<evidence type="ECO:0000313" key="13">
    <source>
        <dbReference type="Proteomes" id="UP000285301"/>
    </source>
</evidence>
<accession>A0A3S3PPI9</accession>
<keyword evidence="8" id="KW-0967">Endosome</keyword>
<evidence type="ECO:0000256" key="5">
    <source>
        <dbReference type="ARBA" id="ARBA00022824"/>
    </source>
</evidence>
<dbReference type="Proteomes" id="UP000285301">
    <property type="component" value="Unassembled WGS sequence"/>
</dbReference>
<proteinExistence type="inferred from homology"/>
<name>A0A3S3PPI9_9ACAR</name>
<evidence type="ECO:0000256" key="4">
    <source>
        <dbReference type="ARBA" id="ARBA00022692"/>
    </source>
</evidence>
<dbReference type="EMBL" id="NCKU01000893">
    <property type="protein sequence ID" value="RWS13751.1"/>
    <property type="molecule type" value="Genomic_DNA"/>
</dbReference>
<evidence type="ECO:0000256" key="2">
    <source>
        <dbReference type="ARBA" id="ARBA00006109"/>
    </source>
</evidence>
<keyword evidence="8" id="KW-0460">Magnesium</keyword>
<dbReference type="EMBL" id="NCKU01001093">
    <property type="protein sequence ID" value="RWS13105.1"/>
    <property type="molecule type" value="Genomic_DNA"/>
</dbReference>
<evidence type="ECO:0000256" key="9">
    <source>
        <dbReference type="SAM" id="SignalP"/>
    </source>
</evidence>
<dbReference type="GO" id="GO:0031901">
    <property type="term" value="C:early endosome membrane"/>
    <property type="evidence" value="ECO:0007669"/>
    <property type="project" value="UniProtKB-SubCell"/>
</dbReference>
<evidence type="ECO:0000256" key="7">
    <source>
        <dbReference type="ARBA" id="ARBA00023136"/>
    </source>
</evidence>
<dbReference type="AlphaFoldDB" id="A0A3S3PPI9"/>
<comment type="function">
    <text evidence="8">Part of the endoplasmic reticulum membrane protein complex (EMC) that enables the energy-independent insertion into endoplasmic reticulum membranes of newly synthesized membrane proteins. May be involved in Mg(2+) transport.</text>
</comment>
<reference evidence="12" key="2">
    <citation type="submission" date="2018-11" db="EMBL/GenBank/DDBJ databases">
        <title>Trombidioid mite genomics.</title>
        <authorList>
            <person name="Dong X."/>
        </authorList>
    </citation>
    <scope>NUCLEOTIDE SEQUENCE</scope>
    <source>
        <strain evidence="12">UoL-WK</strain>
    </source>
</reference>
<reference evidence="12 13" key="1">
    <citation type="journal article" date="2018" name="Gigascience">
        <title>Genomes of trombidid mites reveal novel predicted allergens and laterally-transferred genes associated with secondary metabolism.</title>
        <authorList>
            <person name="Dong X."/>
            <person name="Chaisiri K."/>
            <person name="Xia D."/>
            <person name="Armstrong S.D."/>
            <person name="Fang Y."/>
            <person name="Donnelly M.J."/>
            <person name="Kadowaki T."/>
            <person name="McGarry J.W."/>
            <person name="Darby A.C."/>
            <person name="Makepeace B.L."/>
        </authorList>
    </citation>
    <scope>NUCLEOTIDE SEQUENCE [LARGE SCALE GENOMIC DNA]</scope>
    <source>
        <strain evidence="12">UoL-WK</strain>
    </source>
</reference>
<comment type="similarity">
    <text evidence="2 8">Belongs to the membrane magnesium transporter (TC 1.A.67) family.</text>
</comment>
<keyword evidence="6 8" id="KW-1133">Transmembrane helix</keyword>
<gene>
    <name evidence="11" type="ORF">B4U79_06321</name>
    <name evidence="12" type="ORF">B4U79_14855</name>
    <name evidence="10" type="ORF">B4U79_15864</name>
</gene>
<dbReference type="GO" id="GO:0005886">
    <property type="term" value="C:plasma membrane"/>
    <property type="evidence" value="ECO:0007669"/>
    <property type="project" value="TreeGrafter"/>
</dbReference>
<keyword evidence="7 8" id="KW-0472">Membrane</keyword>
<keyword evidence="4 8" id="KW-0812">Transmembrane</keyword>
<feature type="signal peptide" evidence="9">
    <location>
        <begin position="1"/>
        <end position="19"/>
    </location>
</feature>
<comment type="caution">
    <text evidence="12">The sequence shown here is derived from an EMBL/GenBank/DDBJ whole genome shotgun (WGS) entry which is preliminary data.</text>
</comment>
<evidence type="ECO:0000313" key="11">
    <source>
        <dbReference type="EMBL" id="RWS13751.1"/>
    </source>
</evidence>
<evidence type="ECO:0000256" key="1">
    <source>
        <dbReference type="ARBA" id="ARBA00004477"/>
    </source>
</evidence>
<dbReference type="Pfam" id="PF10270">
    <property type="entry name" value="MMgT"/>
    <property type="match status" value="1"/>
</dbReference>
<evidence type="ECO:0000313" key="12">
    <source>
        <dbReference type="EMBL" id="RWS13892.1"/>
    </source>
</evidence>
<dbReference type="EMBL" id="NCKU01000854">
    <property type="protein sequence ID" value="RWS13892.1"/>
    <property type="molecule type" value="Genomic_DNA"/>
</dbReference>
<keyword evidence="9" id="KW-0732">Signal</keyword>
<dbReference type="PANTHER" id="PTHR21181">
    <property type="match status" value="1"/>
</dbReference>